<evidence type="ECO:0000259" key="3">
    <source>
        <dbReference type="PROSITE" id="PS51186"/>
    </source>
</evidence>
<dbReference type="CDD" id="cd04301">
    <property type="entry name" value="NAT_SF"/>
    <property type="match status" value="1"/>
</dbReference>
<dbReference type="PANTHER" id="PTHR43877:SF2">
    <property type="entry name" value="AMINOALKYLPHOSPHONATE N-ACETYLTRANSFERASE-RELATED"/>
    <property type="match status" value="1"/>
</dbReference>
<dbReference type="InterPro" id="IPR050832">
    <property type="entry name" value="Bact_Acetyltransf"/>
</dbReference>
<organism evidence="4 5">
    <name type="scientific">Schaalia radingae</name>
    <dbReference type="NCBI Taxonomy" id="131110"/>
    <lineage>
        <taxon>Bacteria</taxon>
        <taxon>Bacillati</taxon>
        <taxon>Actinomycetota</taxon>
        <taxon>Actinomycetes</taxon>
        <taxon>Actinomycetales</taxon>
        <taxon>Actinomycetaceae</taxon>
        <taxon>Schaalia</taxon>
    </lineage>
</organism>
<dbReference type="PANTHER" id="PTHR43877">
    <property type="entry name" value="AMINOALKYLPHOSPHONATE N-ACETYLTRANSFERASE-RELATED-RELATED"/>
    <property type="match status" value="1"/>
</dbReference>
<keyword evidence="4" id="KW-0687">Ribonucleoprotein</keyword>
<evidence type="ECO:0000313" key="4">
    <source>
        <dbReference type="EMBL" id="SDT89620.1"/>
    </source>
</evidence>
<evidence type="ECO:0000256" key="2">
    <source>
        <dbReference type="ARBA" id="ARBA00023315"/>
    </source>
</evidence>
<dbReference type="InterPro" id="IPR016181">
    <property type="entry name" value="Acyl_CoA_acyltransferase"/>
</dbReference>
<name>A0ABY0V699_9ACTO</name>
<dbReference type="GO" id="GO:0005840">
    <property type="term" value="C:ribosome"/>
    <property type="evidence" value="ECO:0007669"/>
    <property type="project" value="UniProtKB-KW"/>
</dbReference>
<dbReference type="Pfam" id="PF00583">
    <property type="entry name" value="Acetyltransf_1"/>
    <property type="match status" value="1"/>
</dbReference>
<accession>A0ABY0V699</accession>
<gene>
    <name evidence="4" type="ORF">SAMN04489714_0664</name>
</gene>
<dbReference type="SUPFAM" id="SSF55729">
    <property type="entry name" value="Acyl-CoA N-acyltransferases (Nat)"/>
    <property type="match status" value="1"/>
</dbReference>
<dbReference type="RefSeq" id="WP_082628481.1">
    <property type="nucleotide sequence ID" value="NZ_LT629792.1"/>
</dbReference>
<dbReference type="PROSITE" id="PS51186">
    <property type="entry name" value="GNAT"/>
    <property type="match status" value="1"/>
</dbReference>
<sequence length="200" mass="22450">MSIPTDAPQSRPFTIRRATRADVSALQELSITTFTQTFGFLYAPDDLQNFLESTYSPDALTSLLTDPQCAVWLAFDAGVGGDTNLDAQETSQPVAYVLAGPCSLPHPDVRSGDGEIKRLYVRQGLQNSGLGTQVMFIAVDWLLERQPDALWLGVWSRNDRAQHFYERFGFTHAGEYRFKVGCHRDHEFIVKRALHASLRQ</sequence>
<keyword evidence="4" id="KW-0689">Ribosomal protein</keyword>
<dbReference type="Gene3D" id="3.40.630.30">
    <property type="match status" value="1"/>
</dbReference>
<protein>
    <submittedName>
        <fullName evidence="4">Ribosomal protein S18 acetylase RimI</fullName>
    </submittedName>
</protein>
<feature type="domain" description="N-acetyltransferase" evidence="3">
    <location>
        <begin position="13"/>
        <end position="195"/>
    </location>
</feature>
<evidence type="ECO:0000256" key="1">
    <source>
        <dbReference type="ARBA" id="ARBA00022679"/>
    </source>
</evidence>
<keyword evidence="2" id="KW-0012">Acyltransferase</keyword>
<dbReference type="InterPro" id="IPR000182">
    <property type="entry name" value="GNAT_dom"/>
</dbReference>
<keyword evidence="1" id="KW-0808">Transferase</keyword>
<evidence type="ECO:0000313" key="5">
    <source>
        <dbReference type="Proteomes" id="UP000198976"/>
    </source>
</evidence>
<dbReference type="EMBL" id="LT629792">
    <property type="protein sequence ID" value="SDT89620.1"/>
    <property type="molecule type" value="Genomic_DNA"/>
</dbReference>
<reference evidence="4 5" key="1">
    <citation type="submission" date="2016-10" db="EMBL/GenBank/DDBJ databases">
        <authorList>
            <person name="Varghese N."/>
            <person name="Submissions S."/>
        </authorList>
    </citation>
    <scope>NUCLEOTIDE SEQUENCE [LARGE SCALE GENOMIC DNA]</scope>
    <source>
        <strain evidence="4 5">DSM 9169</strain>
    </source>
</reference>
<dbReference type="Proteomes" id="UP000198976">
    <property type="component" value="Chromosome I"/>
</dbReference>
<proteinExistence type="predicted"/>
<keyword evidence="5" id="KW-1185">Reference proteome</keyword>